<dbReference type="AlphaFoldDB" id="A0A7W5H459"/>
<keyword evidence="4 7" id="KW-0963">Cytoplasm</keyword>
<comment type="catalytic activity">
    <reaction evidence="7 8">
        <text>D-glyceraldehyde 3-phosphate = dihydroxyacetone phosphate</text>
        <dbReference type="Rhea" id="RHEA:18585"/>
        <dbReference type="ChEBI" id="CHEBI:57642"/>
        <dbReference type="ChEBI" id="CHEBI:59776"/>
        <dbReference type="EC" id="5.3.1.1"/>
    </reaction>
</comment>
<dbReference type="InterPro" id="IPR020861">
    <property type="entry name" value="Triosephosphate_isomerase_AS"/>
</dbReference>
<dbReference type="GO" id="GO:0006094">
    <property type="term" value="P:gluconeogenesis"/>
    <property type="evidence" value="ECO:0007669"/>
    <property type="project" value="UniProtKB-UniRule"/>
</dbReference>
<dbReference type="RefSeq" id="WP_009101323.1">
    <property type="nucleotide sequence ID" value="NZ_JACHXU010000001.1"/>
</dbReference>
<dbReference type="Proteomes" id="UP000536179">
    <property type="component" value="Unassembled WGS sequence"/>
</dbReference>
<evidence type="ECO:0000313" key="10">
    <source>
        <dbReference type="Proteomes" id="UP000536179"/>
    </source>
</evidence>
<dbReference type="EC" id="5.3.1.1" evidence="7 8"/>
<name>A0A7W5H459_9BACT</name>
<dbReference type="InterPro" id="IPR035990">
    <property type="entry name" value="TIM_sf"/>
</dbReference>
<evidence type="ECO:0000256" key="4">
    <source>
        <dbReference type="ARBA" id="ARBA00022490"/>
    </source>
</evidence>
<feature type="binding site" evidence="7">
    <location>
        <begin position="235"/>
        <end position="236"/>
    </location>
    <ligand>
        <name>substrate</name>
    </ligand>
</feature>
<feature type="active site" description="Electrophile" evidence="7">
    <location>
        <position position="96"/>
    </location>
</feature>
<dbReference type="FunFam" id="3.20.20.70:FF:000016">
    <property type="entry name" value="Triosephosphate isomerase"/>
    <property type="match status" value="1"/>
</dbReference>
<dbReference type="UniPathway" id="UPA00109">
    <property type="reaction ID" value="UER00189"/>
</dbReference>
<dbReference type="EMBL" id="JACHXU010000001">
    <property type="protein sequence ID" value="MBB3204486.1"/>
    <property type="molecule type" value="Genomic_DNA"/>
</dbReference>
<gene>
    <name evidence="7" type="primary">tpiA</name>
    <name evidence="9" type="ORF">FHS27_000250</name>
</gene>
<dbReference type="PROSITE" id="PS00171">
    <property type="entry name" value="TIM_1"/>
    <property type="match status" value="1"/>
</dbReference>
<dbReference type="PANTHER" id="PTHR21139">
    <property type="entry name" value="TRIOSEPHOSPHATE ISOMERASE"/>
    <property type="match status" value="1"/>
</dbReference>
<sequence length="254" mass="26371">MTRRILIAGNWKMNTRSADAASLAKGIVDAVGKSPAVEIALCPPSVYLASVSEVTAGTPVELGAQNLYAADDGAFTGEVNAAMLTDVGCQFVILGHSERRQLMGETDACVSKKLHAALAGNLIPIVCVGETLEQRETNETEAVIESQIRGSLEGLDEARAAGIVIAYEPVWAIGTGKVASKEQAEAVHAFIRDLLGKMFTPGVAEQIRIQYGGSVKPGNAAELLSQPNIDGALVGGASLKVEDFVGIITAAPAS</sequence>
<feature type="binding site" evidence="7">
    <location>
        <position position="174"/>
    </location>
    <ligand>
        <name>substrate</name>
    </ligand>
</feature>
<comment type="function">
    <text evidence="7">Involved in the gluconeogenesis. Catalyzes stereospecifically the conversion of dihydroxyacetone phosphate (DHAP) to D-glyceraldehyde-3-phosphate (G3P).</text>
</comment>
<evidence type="ECO:0000256" key="6">
    <source>
        <dbReference type="ARBA" id="ARBA00023235"/>
    </source>
</evidence>
<feature type="binding site" evidence="7">
    <location>
        <begin position="10"/>
        <end position="12"/>
    </location>
    <ligand>
        <name>substrate</name>
    </ligand>
</feature>
<proteinExistence type="inferred from homology"/>
<dbReference type="CDD" id="cd00311">
    <property type="entry name" value="TIM"/>
    <property type="match status" value="1"/>
</dbReference>
<dbReference type="InterPro" id="IPR013785">
    <property type="entry name" value="Aldolase_TIM"/>
</dbReference>
<evidence type="ECO:0000256" key="5">
    <source>
        <dbReference type="ARBA" id="ARBA00023152"/>
    </source>
</evidence>
<dbReference type="GO" id="GO:0006096">
    <property type="term" value="P:glycolytic process"/>
    <property type="evidence" value="ECO:0007669"/>
    <property type="project" value="UniProtKB-UniRule"/>
</dbReference>
<dbReference type="GO" id="GO:0004807">
    <property type="term" value="F:triose-phosphate isomerase activity"/>
    <property type="evidence" value="ECO:0007669"/>
    <property type="project" value="UniProtKB-UniRule"/>
</dbReference>
<evidence type="ECO:0000256" key="3">
    <source>
        <dbReference type="ARBA" id="ARBA00022432"/>
    </source>
</evidence>
<dbReference type="GO" id="GO:0046166">
    <property type="term" value="P:glyceraldehyde-3-phosphate biosynthetic process"/>
    <property type="evidence" value="ECO:0007669"/>
    <property type="project" value="TreeGrafter"/>
</dbReference>
<dbReference type="InterPro" id="IPR000652">
    <property type="entry name" value="Triosephosphate_isomerase"/>
</dbReference>
<dbReference type="GO" id="GO:0005829">
    <property type="term" value="C:cytosol"/>
    <property type="evidence" value="ECO:0007669"/>
    <property type="project" value="TreeGrafter"/>
</dbReference>
<dbReference type="UniPathway" id="UPA00138"/>
<keyword evidence="6 7" id="KW-0413">Isomerase</keyword>
<dbReference type="SUPFAM" id="SSF51351">
    <property type="entry name" value="Triosephosphate isomerase (TIM)"/>
    <property type="match status" value="1"/>
</dbReference>
<dbReference type="GO" id="GO:0019563">
    <property type="term" value="P:glycerol catabolic process"/>
    <property type="evidence" value="ECO:0007669"/>
    <property type="project" value="TreeGrafter"/>
</dbReference>
<accession>A0A7W5H459</accession>
<evidence type="ECO:0000256" key="8">
    <source>
        <dbReference type="RuleBase" id="RU363013"/>
    </source>
</evidence>
<dbReference type="Pfam" id="PF00121">
    <property type="entry name" value="TIM"/>
    <property type="match status" value="1"/>
</dbReference>
<evidence type="ECO:0000256" key="1">
    <source>
        <dbReference type="ARBA" id="ARBA00004680"/>
    </source>
</evidence>
<dbReference type="HAMAP" id="MF_00147_B">
    <property type="entry name" value="TIM_B"/>
    <property type="match status" value="1"/>
</dbReference>
<dbReference type="Gene3D" id="3.20.20.70">
    <property type="entry name" value="Aldolase class I"/>
    <property type="match status" value="1"/>
</dbReference>
<evidence type="ECO:0000256" key="2">
    <source>
        <dbReference type="ARBA" id="ARBA00007422"/>
    </source>
</evidence>
<dbReference type="InterPro" id="IPR022896">
    <property type="entry name" value="TrioseP_Isoase_bac/euk"/>
</dbReference>
<keyword evidence="5 7" id="KW-0324">Glycolysis</keyword>
<dbReference type="NCBIfam" id="TIGR00419">
    <property type="entry name" value="tim"/>
    <property type="match status" value="1"/>
</dbReference>
<comment type="subcellular location">
    <subcellularLocation>
        <location evidence="7 8">Cytoplasm</location>
    </subcellularLocation>
</comment>
<reference evidence="9 10" key="1">
    <citation type="submission" date="2020-08" db="EMBL/GenBank/DDBJ databases">
        <title>Genomic Encyclopedia of Type Strains, Phase III (KMG-III): the genomes of soil and plant-associated and newly described type strains.</title>
        <authorList>
            <person name="Whitman W."/>
        </authorList>
    </citation>
    <scope>NUCLEOTIDE SEQUENCE [LARGE SCALE GENOMIC DNA]</scope>
    <source>
        <strain evidence="9 10">CECT 8075</strain>
    </source>
</reference>
<evidence type="ECO:0000256" key="7">
    <source>
        <dbReference type="HAMAP-Rule" id="MF_00147"/>
    </source>
</evidence>
<dbReference type="PROSITE" id="PS51440">
    <property type="entry name" value="TIM_2"/>
    <property type="match status" value="1"/>
</dbReference>
<organism evidence="9 10">
    <name type="scientific">Aporhodopirellula rubra</name>
    <dbReference type="NCBI Taxonomy" id="980271"/>
    <lineage>
        <taxon>Bacteria</taxon>
        <taxon>Pseudomonadati</taxon>
        <taxon>Planctomycetota</taxon>
        <taxon>Planctomycetia</taxon>
        <taxon>Pirellulales</taxon>
        <taxon>Pirellulaceae</taxon>
        <taxon>Aporhodopirellula</taxon>
    </lineage>
</organism>
<feature type="binding site" evidence="7">
    <location>
        <position position="214"/>
    </location>
    <ligand>
        <name>substrate</name>
    </ligand>
</feature>
<evidence type="ECO:0000313" key="9">
    <source>
        <dbReference type="EMBL" id="MBB3204486.1"/>
    </source>
</evidence>
<comment type="caution">
    <text evidence="9">The sequence shown here is derived from an EMBL/GenBank/DDBJ whole genome shotgun (WGS) entry which is preliminary data.</text>
</comment>
<comment type="similarity">
    <text evidence="2 7 8">Belongs to the triosephosphate isomerase family.</text>
</comment>
<protein>
    <recommendedName>
        <fullName evidence="7 8">Triosephosphate isomerase</fullName>
        <shortName evidence="7">TIM</shortName>
        <shortName evidence="7">TPI</shortName>
        <ecNumber evidence="7 8">5.3.1.1</ecNumber>
    </recommendedName>
    <alternativeName>
        <fullName evidence="7">Triose-phosphate isomerase</fullName>
    </alternativeName>
</protein>
<keyword evidence="3 7" id="KW-0312">Gluconeogenesis</keyword>
<keyword evidence="10" id="KW-1185">Reference proteome</keyword>
<feature type="active site" description="Proton acceptor" evidence="7">
    <location>
        <position position="168"/>
    </location>
</feature>
<comment type="subunit">
    <text evidence="7 8">Homodimer.</text>
</comment>
<comment type="pathway">
    <text evidence="7 8">Carbohydrate biosynthesis; gluconeogenesis.</text>
</comment>
<comment type="pathway">
    <text evidence="1 7 8">Carbohydrate degradation; glycolysis; D-glyceraldehyde 3-phosphate from glycerone phosphate: step 1/1.</text>
</comment>
<dbReference type="PANTHER" id="PTHR21139:SF42">
    <property type="entry name" value="TRIOSEPHOSPHATE ISOMERASE"/>
    <property type="match status" value="1"/>
</dbReference>